<sequence>MDVLGLQIGATVQKQLHNVSVASSCSLYQRSIATQRLGLQVGATVQQQFHCVHVPMLSCKDQCRSTIDSVRLHVGTTVQQQLSCLSVASYCRPHQRREAALRGQLVASRTQKTTP</sequence>
<dbReference type="AlphaFoldDB" id="A0A6U1LGJ6"/>
<proteinExistence type="predicted"/>
<accession>A0A6U1LGJ6</accession>
<evidence type="ECO:0000313" key="1">
    <source>
        <dbReference type="EMBL" id="CAD8560703.1"/>
    </source>
</evidence>
<dbReference type="EMBL" id="HBET01007488">
    <property type="protein sequence ID" value="CAD8560704.1"/>
    <property type="molecule type" value="Transcribed_RNA"/>
</dbReference>
<organism evidence="1">
    <name type="scientific">Cafeteria roenbergensis</name>
    <name type="common">Marine flagellate</name>
    <dbReference type="NCBI Taxonomy" id="33653"/>
    <lineage>
        <taxon>Eukaryota</taxon>
        <taxon>Sar</taxon>
        <taxon>Stramenopiles</taxon>
        <taxon>Bigyra</taxon>
        <taxon>Opalozoa</taxon>
        <taxon>Bicosoecida</taxon>
        <taxon>Cafeteriaceae</taxon>
        <taxon>Cafeteria</taxon>
    </lineage>
</organism>
<reference evidence="1" key="1">
    <citation type="submission" date="2021-01" db="EMBL/GenBank/DDBJ databases">
        <authorList>
            <person name="Corre E."/>
            <person name="Pelletier E."/>
            <person name="Niang G."/>
            <person name="Scheremetjew M."/>
            <person name="Finn R."/>
            <person name="Kale V."/>
            <person name="Holt S."/>
            <person name="Cochrane G."/>
            <person name="Meng A."/>
            <person name="Brown T."/>
            <person name="Cohen L."/>
        </authorList>
    </citation>
    <scope>NUCLEOTIDE SEQUENCE</scope>
    <source>
        <strain evidence="1">E4-10</strain>
    </source>
</reference>
<protein>
    <submittedName>
        <fullName evidence="1">Uncharacterized protein</fullName>
    </submittedName>
</protein>
<name>A0A6U1LGJ6_CAFRO</name>
<evidence type="ECO:0000313" key="2">
    <source>
        <dbReference type="EMBL" id="CAD8560704.1"/>
    </source>
</evidence>
<dbReference type="EMBL" id="HBET01007487">
    <property type="protein sequence ID" value="CAD8560703.1"/>
    <property type="molecule type" value="Transcribed_RNA"/>
</dbReference>
<gene>
    <name evidence="1" type="ORF">CROE0942_LOCUS5039</name>
    <name evidence="2" type="ORF">CROE0942_LOCUS5040</name>
</gene>